<dbReference type="EMBL" id="LAZR01059930">
    <property type="protein sequence ID" value="KKK66755.1"/>
    <property type="molecule type" value="Genomic_DNA"/>
</dbReference>
<organism evidence="1">
    <name type="scientific">marine sediment metagenome</name>
    <dbReference type="NCBI Taxonomy" id="412755"/>
    <lineage>
        <taxon>unclassified sequences</taxon>
        <taxon>metagenomes</taxon>
        <taxon>ecological metagenomes</taxon>
    </lineage>
</organism>
<protein>
    <submittedName>
        <fullName evidence="1">Uncharacterized protein</fullName>
    </submittedName>
</protein>
<reference evidence="1" key="1">
    <citation type="journal article" date="2015" name="Nature">
        <title>Complex archaea that bridge the gap between prokaryotes and eukaryotes.</title>
        <authorList>
            <person name="Spang A."/>
            <person name="Saw J.H."/>
            <person name="Jorgensen S.L."/>
            <person name="Zaremba-Niedzwiedzka K."/>
            <person name="Martijn J."/>
            <person name="Lind A.E."/>
            <person name="van Eijk R."/>
            <person name="Schleper C."/>
            <person name="Guy L."/>
            <person name="Ettema T.J."/>
        </authorList>
    </citation>
    <scope>NUCLEOTIDE SEQUENCE</scope>
</reference>
<gene>
    <name evidence="1" type="ORF">LCGC14_2960900</name>
</gene>
<evidence type="ECO:0000313" key="1">
    <source>
        <dbReference type="EMBL" id="KKK66755.1"/>
    </source>
</evidence>
<proteinExistence type="predicted"/>
<dbReference type="AlphaFoldDB" id="A0A0F8XZK6"/>
<accession>A0A0F8XZK6</accession>
<comment type="caution">
    <text evidence="1">The sequence shown here is derived from an EMBL/GenBank/DDBJ whole genome shotgun (WGS) entry which is preliminary data.</text>
</comment>
<sequence length="192" mass="20820">MINDSAFLASASSSSVGKIDFSGIADPKGGLGKVAELLNPQSVPENDLFPAGTSIEFLMPDNSKLLGKVASKCGDEYLINANDGESYLIPIGKLSKINNVKLAEVIQQEIMPELNLVLHQHIDSRVVAIVDYKGKNPLPSVLAHVIMDVMSEASPKDLYKAFAKDLQPLLLATLMPDYLVRIQELAEQKSEE</sequence>
<name>A0A0F8XZK6_9ZZZZ</name>